<dbReference type="InterPro" id="IPR031569">
    <property type="entry name" value="ApeC"/>
</dbReference>
<gene>
    <name evidence="2" type="primary">106070931</name>
</gene>
<evidence type="ECO:0000313" key="2">
    <source>
        <dbReference type="EnsemblMetazoa" id="BGLB022002-PA"/>
    </source>
</evidence>
<accession>A0A2C9KPD2</accession>
<name>A0A2C9KPD2_BIOGL</name>
<dbReference type="KEGG" id="bgt:106070931"/>
<dbReference type="EnsemblMetazoa" id="BGLB022002-RA">
    <property type="protein sequence ID" value="BGLB022002-PA"/>
    <property type="gene ID" value="BGLB022002"/>
</dbReference>
<organism evidence="2 3">
    <name type="scientific">Biomphalaria glabrata</name>
    <name type="common">Bloodfluke planorb</name>
    <name type="synonym">Freshwater snail</name>
    <dbReference type="NCBI Taxonomy" id="6526"/>
    <lineage>
        <taxon>Eukaryota</taxon>
        <taxon>Metazoa</taxon>
        <taxon>Spiralia</taxon>
        <taxon>Lophotrochozoa</taxon>
        <taxon>Mollusca</taxon>
        <taxon>Gastropoda</taxon>
        <taxon>Heterobranchia</taxon>
        <taxon>Euthyneura</taxon>
        <taxon>Panpulmonata</taxon>
        <taxon>Hygrophila</taxon>
        <taxon>Lymnaeoidea</taxon>
        <taxon>Planorbidae</taxon>
        <taxon>Biomphalaria</taxon>
    </lineage>
</organism>
<proteinExistence type="predicted"/>
<dbReference type="PANTHER" id="PTHR19324:SF33">
    <property type="entry name" value="MUCIN-5AC"/>
    <property type="match status" value="1"/>
</dbReference>
<reference evidence="2" key="1">
    <citation type="submission" date="2020-05" db="UniProtKB">
        <authorList>
            <consortium name="EnsemblMetazoa"/>
        </authorList>
    </citation>
    <scope>IDENTIFICATION</scope>
    <source>
        <strain evidence="2">BB02</strain>
    </source>
</reference>
<protein>
    <recommendedName>
        <fullName evidence="1">Apextrin C-terminal domain-containing protein</fullName>
    </recommendedName>
</protein>
<dbReference type="OrthoDB" id="5954510at2759"/>
<evidence type="ECO:0000259" key="1">
    <source>
        <dbReference type="Pfam" id="PF16977"/>
    </source>
</evidence>
<dbReference type="Pfam" id="PF16977">
    <property type="entry name" value="ApeC"/>
    <property type="match status" value="1"/>
</dbReference>
<dbReference type="VEuPathDB" id="VectorBase:BGLB022002"/>
<dbReference type="AlphaFoldDB" id="A0A2C9KPD2"/>
<evidence type="ECO:0000313" key="3">
    <source>
        <dbReference type="Proteomes" id="UP000076420"/>
    </source>
</evidence>
<dbReference type="PANTHER" id="PTHR19324">
    <property type="entry name" value="PERFORIN-LIKE PROTEIN 1"/>
    <property type="match status" value="1"/>
</dbReference>
<dbReference type="RefSeq" id="XP_013086374.2">
    <property type="nucleotide sequence ID" value="XM_013230920.2"/>
</dbReference>
<dbReference type="Proteomes" id="UP000076420">
    <property type="component" value="Unassembled WGS sequence"/>
</dbReference>
<feature type="domain" description="Apextrin C-terminal" evidence="1">
    <location>
        <begin position="136"/>
        <end position="326"/>
    </location>
</feature>
<dbReference type="VEuPathDB" id="VectorBase:BGLAX_034817"/>
<sequence>MGCLTRLYPDINHLGCARLCLDSRRCPSYVYSSVNRSCVICTDGYSIKGVTFESGQGSHLLTKMQGLAQQNYTNNLVRLDFPSTILPGELETFYARDVILATNDSATLSNFFKNQIDDDQYYFDALIRWSNNTEKWPDGSYALLKPVSGCPRGDSENWSTGDKMIQSESSSDIQSLMNSEKSHLSRPLFKTVDQVNYVILRYCVKTTSTLVNQVSWPSGSYCINKKLSCPLGFQEGQVYIDEEDSFGGKGLVNGIIPDDNVSSTHSFCCRNDSRPDTPISLPNKSPFYLNRKGGKCQQVVGMSVEEDFVLIDSENNNNQDKNNGSFNDVGFSLLKENLFIQGSSLLKENLFIQGSSLLKENLFIQGSSLLKETSST</sequence>